<organism evidence="2 3">
    <name type="scientific">Streptomyces nymphaeiformis</name>
    <dbReference type="NCBI Taxonomy" id="2663842"/>
    <lineage>
        <taxon>Bacteria</taxon>
        <taxon>Bacillati</taxon>
        <taxon>Actinomycetota</taxon>
        <taxon>Actinomycetes</taxon>
        <taxon>Kitasatosporales</taxon>
        <taxon>Streptomycetaceae</taxon>
        <taxon>Streptomyces</taxon>
    </lineage>
</organism>
<protein>
    <recommendedName>
        <fullName evidence="4">Nitrogen fixation protein</fullName>
    </recommendedName>
</protein>
<evidence type="ECO:0000256" key="1">
    <source>
        <dbReference type="SAM" id="MobiDB-lite"/>
    </source>
</evidence>
<dbReference type="AlphaFoldDB" id="A0A7W7TXC4"/>
<name>A0A7W7TXC4_9ACTN</name>
<accession>A0A7W7TXC4</accession>
<reference evidence="2 3" key="1">
    <citation type="submission" date="2020-08" db="EMBL/GenBank/DDBJ databases">
        <title>Genomic Encyclopedia of Type Strains, Phase III (KMG-III): the genomes of soil and plant-associated and newly described type strains.</title>
        <authorList>
            <person name="Whitman W."/>
        </authorList>
    </citation>
    <scope>NUCLEOTIDE SEQUENCE [LARGE SCALE GENOMIC DNA]</scope>
    <source>
        <strain evidence="2 3">SFB5A</strain>
    </source>
</reference>
<comment type="caution">
    <text evidence="2">The sequence shown here is derived from an EMBL/GenBank/DDBJ whole genome shotgun (WGS) entry which is preliminary data.</text>
</comment>
<feature type="region of interest" description="Disordered" evidence="1">
    <location>
        <begin position="135"/>
        <end position="161"/>
    </location>
</feature>
<dbReference type="RefSeq" id="WP_116156863.1">
    <property type="nucleotide sequence ID" value="NZ_JACHJY010000002.1"/>
</dbReference>
<dbReference type="EMBL" id="JACHJY010000002">
    <property type="protein sequence ID" value="MBB4981114.1"/>
    <property type="molecule type" value="Genomic_DNA"/>
</dbReference>
<keyword evidence="3" id="KW-1185">Reference proteome</keyword>
<dbReference type="Proteomes" id="UP000582643">
    <property type="component" value="Unassembled WGS sequence"/>
</dbReference>
<sequence>MPQDQADDGAELLCPSAPADAAGAVLIGVVAGTPGAPRVTPTAHAMPVTLEITELARPASSGEVFRVAAPCRTSGCAHFKKSACQIASRSAVLLDEVVSELPRCPIRAQCRWFHQEGPSLCRRCPQIVTEQHRPSSEMLRIVNETDPPPGPSAGGDRGPSQ</sequence>
<evidence type="ECO:0008006" key="4">
    <source>
        <dbReference type="Google" id="ProtNLM"/>
    </source>
</evidence>
<evidence type="ECO:0000313" key="2">
    <source>
        <dbReference type="EMBL" id="MBB4981114.1"/>
    </source>
</evidence>
<proteinExistence type="predicted"/>
<feature type="compositionally biased region" description="Gly residues" evidence="1">
    <location>
        <begin position="152"/>
        <end position="161"/>
    </location>
</feature>
<evidence type="ECO:0000313" key="3">
    <source>
        <dbReference type="Proteomes" id="UP000582643"/>
    </source>
</evidence>
<gene>
    <name evidence="2" type="ORF">GGE06_002022</name>
</gene>